<dbReference type="Pfam" id="PF00534">
    <property type="entry name" value="Glycos_transf_1"/>
    <property type="match status" value="1"/>
</dbReference>
<evidence type="ECO:0000259" key="2">
    <source>
        <dbReference type="Pfam" id="PF13439"/>
    </source>
</evidence>
<gene>
    <name evidence="3" type="ORF">Thini_4117</name>
</gene>
<dbReference type="Proteomes" id="UP000005317">
    <property type="component" value="Unassembled WGS sequence"/>
</dbReference>
<dbReference type="GO" id="GO:1901135">
    <property type="term" value="P:carbohydrate derivative metabolic process"/>
    <property type="evidence" value="ECO:0007669"/>
    <property type="project" value="UniProtKB-ARBA"/>
</dbReference>
<name>A0A656HMR4_THINJ</name>
<dbReference type="PANTHER" id="PTHR12526">
    <property type="entry name" value="GLYCOSYLTRANSFERASE"/>
    <property type="match status" value="1"/>
</dbReference>
<keyword evidence="3" id="KW-0808">Transferase</keyword>
<proteinExistence type="predicted"/>
<dbReference type="OrthoDB" id="5906768at2"/>
<protein>
    <submittedName>
        <fullName evidence="3">Glycosyl transferase group 1</fullName>
    </submittedName>
</protein>
<organism evidence="3 4">
    <name type="scientific">Thiothrix nivea (strain ATCC 35100 / DSM 5205 / JP2)</name>
    <dbReference type="NCBI Taxonomy" id="870187"/>
    <lineage>
        <taxon>Bacteria</taxon>
        <taxon>Pseudomonadati</taxon>
        <taxon>Pseudomonadota</taxon>
        <taxon>Gammaproteobacteria</taxon>
        <taxon>Thiotrichales</taxon>
        <taxon>Thiotrichaceae</taxon>
        <taxon>Thiothrix</taxon>
    </lineage>
</organism>
<keyword evidence="4" id="KW-1185">Reference proteome</keyword>
<dbReference type="GO" id="GO:0016757">
    <property type="term" value="F:glycosyltransferase activity"/>
    <property type="evidence" value="ECO:0007669"/>
    <property type="project" value="InterPro"/>
</dbReference>
<evidence type="ECO:0000259" key="1">
    <source>
        <dbReference type="Pfam" id="PF00534"/>
    </source>
</evidence>
<dbReference type="InterPro" id="IPR028098">
    <property type="entry name" value="Glyco_trans_4-like_N"/>
</dbReference>
<dbReference type="EMBL" id="JH651384">
    <property type="protein sequence ID" value="EIJ36609.1"/>
    <property type="molecule type" value="Genomic_DNA"/>
</dbReference>
<dbReference type="AlphaFoldDB" id="A0A656HMR4"/>
<dbReference type="InterPro" id="IPR001296">
    <property type="entry name" value="Glyco_trans_1"/>
</dbReference>
<feature type="domain" description="Glycosyl transferase family 1" evidence="1">
    <location>
        <begin position="179"/>
        <end position="338"/>
    </location>
</feature>
<reference evidence="4" key="1">
    <citation type="journal article" date="2011" name="Stand. Genomic Sci.">
        <title>Genome sequence of the filamentous, gliding Thiothrix nivea neotype strain (JP2(T)).</title>
        <authorList>
            <person name="Lapidus A."/>
            <person name="Nolan M."/>
            <person name="Lucas S."/>
            <person name="Glavina Del Rio T."/>
            <person name="Tice H."/>
            <person name="Cheng J.F."/>
            <person name="Tapia R."/>
            <person name="Han C."/>
            <person name="Goodwin L."/>
            <person name="Pitluck S."/>
            <person name="Liolios K."/>
            <person name="Pagani I."/>
            <person name="Ivanova N."/>
            <person name="Huntemann M."/>
            <person name="Mavromatis K."/>
            <person name="Mikhailova N."/>
            <person name="Pati A."/>
            <person name="Chen A."/>
            <person name="Palaniappan K."/>
            <person name="Land M."/>
            <person name="Brambilla E.M."/>
            <person name="Rohde M."/>
            <person name="Abt B."/>
            <person name="Verbarg S."/>
            <person name="Goker M."/>
            <person name="Bristow J."/>
            <person name="Eisen J.A."/>
            <person name="Markowitz V."/>
            <person name="Hugenholtz P."/>
            <person name="Kyrpides N.C."/>
            <person name="Klenk H.P."/>
            <person name="Woyke T."/>
        </authorList>
    </citation>
    <scope>NUCLEOTIDE SEQUENCE [LARGE SCALE GENOMIC DNA]</scope>
    <source>
        <strain evidence="4">ATCC 35100 / DSM 5205 / JP2</strain>
    </source>
</reference>
<evidence type="ECO:0000313" key="3">
    <source>
        <dbReference type="EMBL" id="EIJ36609.1"/>
    </source>
</evidence>
<dbReference type="RefSeq" id="WP_002710478.1">
    <property type="nucleotide sequence ID" value="NZ_JH651384.1"/>
</dbReference>
<dbReference type="SUPFAM" id="SSF53756">
    <property type="entry name" value="UDP-Glycosyltransferase/glycogen phosphorylase"/>
    <property type="match status" value="1"/>
</dbReference>
<sequence>MSEAYLTKPERIAVVIYSLTKGGAERVASLLSEQFAHTHAVDLIVFDGRLTAYPHGGTLVDLDCPASSNPWKKTLNLFRRFYKLRCRFQQHHYTHIFSFMESANFPTLLASRRAVVSVRNNPRKFSPVTRWMMRLLYPRAHKVIAVSTAIADMLEQNLGLKNVTSIPNPLDFHTIDLLKKQPIEHPRPYLLAIGRLHPQKGFDLLINAFANSKASQTTDLLILGEGGQRANLQQQIRHLGLTGKIHLPGMANNPYRYLANAQIFILSSRYEGYPNVLLEALACRCPVIATNCPTGPNEILTHGVNGILINNENTDELTKSIDYLMENPELCAAFRQQGVNAVTHLELGVIAQRWLEL</sequence>
<evidence type="ECO:0000313" key="4">
    <source>
        <dbReference type="Proteomes" id="UP000005317"/>
    </source>
</evidence>
<dbReference type="Pfam" id="PF13439">
    <property type="entry name" value="Glyco_transf_4"/>
    <property type="match status" value="1"/>
</dbReference>
<accession>A0A656HMR4</accession>
<dbReference type="Gene3D" id="3.40.50.2000">
    <property type="entry name" value="Glycogen Phosphorylase B"/>
    <property type="match status" value="2"/>
</dbReference>
<feature type="domain" description="Glycosyltransferase subfamily 4-like N-terminal" evidence="2">
    <location>
        <begin position="22"/>
        <end position="171"/>
    </location>
</feature>
<dbReference type="PANTHER" id="PTHR12526:SF630">
    <property type="entry name" value="GLYCOSYLTRANSFERASE"/>
    <property type="match status" value="1"/>
</dbReference>